<keyword evidence="2" id="KW-0472">Membrane</keyword>
<keyword evidence="5" id="KW-1185">Reference proteome</keyword>
<accession>A0AAW4IZP6</accession>
<dbReference type="CDD" id="cd20746">
    <property type="entry name" value="FIX_Ntox15_NUC_DUF4112_RhsA-like"/>
    <property type="match status" value="1"/>
</dbReference>
<proteinExistence type="predicted"/>
<feature type="transmembrane region" description="Helical" evidence="2">
    <location>
        <begin position="56"/>
        <end position="74"/>
    </location>
</feature>
<evidence type="ECO:0000256" key="2">
    <source>
        <dbReference type="SAM" id="Phobius"/>
    </source>
</evidence>
<name>A0AAW4IZP6_9GAMM</name>
<feature type="compositionally biased region" description="Polar residues" evidence="1">
    <location>
        <begin position="222"/>
        <end position="248"/>
    </location>
</feature>
<feature type="region of interest" description="Disordered" evidence="1">
    <location>
        <begin position="212"/>
        <end position="263"/>
    </location>
</feature>
<evidence type="ECO:0000256" key="1">
    <source>
        <dbReference type="SAM" id="MobiDB-lite"/>
    </source>
</evidence>
<evidence type="ECO:0000259" key="3">
    <source>
        <dbReference type="Pfam" id="PF15604"/>
    </source>
</evidence>
<organism evidence="4 5">
    <name type="scientific">Psychrobacter halodurans</name>
    <dbReference type="NCBI Taxonomy" id="2818439"/>
    <lineage>
        <taxon>Bacteria</taxon>
        <taxon>Pseudomonadati</taxon>
        <taxon>Pseudomonadota</taxon>
        <taxon>Gammaproteobacteria</taxon>
        <taxon>Moraxellales</taxon>
        <taxon>Moraxellaceae</taxon>
        <taxon>Psychrobacter</taxon>
    </lineage>
</organism>
<dbReference type="Proteomes" id="UP000664161">
    <property type="component" value="Unassembled WGS sequence"/>
</dbReference>
<keyword evidence="2" id="KW-0812">Transmembrane</keyword>
<feature type="region of interest" description="Disordered" evidence="1">
    <location>
        <begin position="415"/>
        <end position="440"/>
    </location>
</feature>
<feature type="compositionally biased region" description="Basic residues" evidence="1">
    <location>
        <begin position="250"/>
        <end position="262"/>
    </location>
</feature>
<dbReference type="AlphaFoldDB" id="A0AAW4IZP6"/>
<comment type="caution">
    <text evidence="4">The sequence shown here is derived from an EMBL/GenBank/DDBJ whole genome shotgun (WGS) entry which is preliminary data.</text>
</comment>
<dbReference type="RefSeq" id="WP_075100799.1">
    <property type="nucleotide sequence ID" value="NZ_JAGBKN010000049.1"/>
</dbReference>
<feature type="region of interest" description="Disordered" evidence="1">
    <location>
        <begin position="313"/>
        <end position="363"/>
    </location>
</feature>
<dbReference type="EMBL" id="JAGBKN010000049">
    <property type="protein sequence ID" value="MBO1518010.1"/>
    <property type="molecule type" value="Genomic_DNA"/>
</dbReference>
<sequence length="440" mass="48001">MSSNGFGGGALGISNIGKDYTPQKYKKAKQEKPTGWFKALKEETGSFLAGENTSSWALFAEIVIGAVPIAGQLIDARDIIKAVMNLKDKPSDTTLWFLLIAALIGLIPVVGDAVKSAIKAVKIGGKNPADLFAFIRKFGKGNAEQALKKALDVSKLKGLLNSILTPKFLNSLSKSNKQKLIQIQKDFDRFGQQIINEIDGWSKMTPATASVNSAGVGRTAGNKPSTALASTNRKASGETVSHNSSITSRPARKGVMKKHTPKCFKPSKSLKSRFAKDSKANAKFEKEYYRQLKDQEAGLNNLTVDEYLTGRDAFKTHGRPKSNGAQANARTEYEDKINESLKNSYEKQGKSPREAKRLANKRTPEIMKDLNALHDPDMIAGGKDKINRLGRADVNKSIGGQWSNKVEANSRVAQMDKAAKEAQKSQGGQTKMKVELNRCR</sequence>
<evidence type="ECO:0000313" key="5">
    <source>
        <dbReference type="Proteomes" id="UP000664161"/>
    </source>
</evidence>
<dbReference type="InterPro" id="IPR028949">
    <property type="entry name" value="Ntox15"/>
</dbReference>
<keyword evidence="2" id="KW-1133">Transmembrane helix</keyword>
<dbReference type="InterPro" id="IPR049802">
    <property type="entry name" value="RhsC-like_FIX"/>
</dbReference>
<reference evidence="4 5" key="1">
    <citation type="submission" date="2021-03" db="EMBL/GenBank/DDBJ databases">
        <authorList>
            <person name="Shang D.-D."/>
            <person name="Du Z.-J."/>
            <person name="Chen G.-J."/>
        </authorList>
    </citation>
    <scope>NUCLEOTIDE SEQUENCE [LARGE SCALE GENOMIC DNA]</scope>
    <source>
        <strain evidence="4 5">F2608</strain>
    </source>
</reference>
<feature type="compositionally biased region" description="Basic and acidic residues" evidence="1">
    <location>
        <begin position="331"/>
        <end position="363"/>
    </location>
</feature>
<evidence type="ECO:0000313" key="4">
    <source>
        <dbReference type="EMBL" id="MBO1518010.1"/>
    </source>
</evidence>
<gene>
    <name evidence="4" type="ORF">J3491_11820</name>
</gene>
<protein>
    <recommendedName>
        <fullName evidence="3">Novel toxin 15 domain-containing protein</fullName>
    </recommendedName>
</protein>
<dbReference type="Pfam" id="PF15604">
    <property type="entry name" value="Ntox15"/>
    <property type="match status" value="1"/>
</dbReference>
<feature type="transmembrane region" description="Helical" evidence="2">
    <location>
        <begin position="95"/>
        <end position="114"/>
    </location>
</feature>
<feature type="domain" description="Novel toxin 15" evidence="3">
    <location>
        <begin position="286"/>
        <end position="437"/>
    </location>
</feature>